<dbReference type="RefSeq" id="WP_046368213.1">
    <property type="nucleotide sequence ID" value="NZ_BBWV01000001.1"/>
</dbReference>
<dbReference type="GO" id="GO:0000156">
    <property type="term" value="F:phosphorelay response regulator activity"/>
    <property type="evidence" value="ECO:0007669"/>
    <property type="project" value="InterPro"/>
</dbReference>
<dbReference type="EMBL" id="BBWV01000001">
    <property type="protein sequence ID" value="GAO42544.1"/>
    <property type="molecule type" value="Genomic_DNA"/>
</dbReference>
<evidence type="ECO:0000259" key="2">
    <source>
        <dbReference type="PROSITE" id="PS50110"/>
    </source>
</evidence>
<sequence length="255" mass="29731">MNAVIVEDESLIARELARKISQVAPDIRIIETISSLKMARKWFLANAEPDLIFMDIQLSDGTSFEILEAFQIECPIIFTTAYDEYAIQAFRVNSIDYLLKPVDIRDLERAIEKSRKRIASPTPQSDSLKELLQYMQHPAAAAQFKEKFIVNVRNNWIPVPTRDIACFYRDNLNYLHTFSGDKYILDYTTLEEIEELLDPRVYYRANRQYIVHIDAIQSVKPHENQKLTLTLKAPLKIEADISREKAPGFKKWFER</sequence>
<dbReference type="Pfam" id="PF04397">
    <property type="entry name" value="LytTR"/>
    <property type="match status" value="1"/>
</dbReference>
<dbReference type="PROSITE" id="PS50110">
    <property type="entry name" value="RESPONSE_REGULATORY"/>
    <property type="match status" value="1"/>
</dbReference>
<dbReference type="Pfam" id="PF00072">
    <property type="entry name" value="Response_reg"/>
    <property type="match status" value="1"/>
</dbReference>
<evidence type="ECO:0000313" key="5">
    <source>
        <dbReference type="Proteomes" id="UP000033121"/>
    </source>
</evidence>
<protein>
    <submittedName>
        <fullName evidence="4">Putative two-component response regulator</fullName>
    </submittedName>
</protein>
<gene>
    <name evidence="4" type="ORF">FPE01S_01_15590</name>
</gene>
<evidence type="ECO:0000256" key="1">
    <source>
        <dbReference type="PROSITE-ProRule" id="PRU00169"/>
    </source>
</evidence>
<dbReference type="SMART" id="SM00850">
    <property type="entry name" value="LytTR"/>
    <property type="match status" value="1"/>
</dbReference>
<comment type="caution">
    <text evidence="4">The sequence shown here is derived from an EMBL/GenBank/DDBJ whole genome shotgun (WGS) entry which is preliminary data.</text>
</comment>
<dbReference type="Proteomes" id="UP000033121">
    <property type="component" value="Unassembled WGS sequence"/>
</dbReference>
<dbReference type="InterPro" id="IPR001789">
    <property type="entry name" value="Sig_transdc_resp-reg_receiver"/>
</dbReference>
<dbReference type="PROSITE" id="PS50930">
    <property type="entry name" value="HTH_LYTTR"/>
    <property type="match status" value="1"/>
</dbReference>
<dbReference type="OrthoDB" id="646623at2"/>
<feature type="domain" description="Response regulatory" evidence="2">
    <location>
        <begin position="2"/>
        <end position="115"/>
    </location>
</feature>
<name>A0A0E9MY77_9BACT</name>
<dbReference type="SUPFAM" id="SSF52172">
    <property type="entry name" value="CheY-like"/>
    <property type="match status" value="1"/>
</dbReference>
<dbReference type="PANTHER" id="PTHR37299">
    <property type="entry name" value="TRANSCRIPTIONAL REGULATOR-RELATED"/>
    <property type="match status" value="1"/>
</dbReference>
<keyword evidence="5" id="KW-1185">Reference proteome</keyword>
<dbReference type="PANTHER" id="PTHR37299:SF1">
    <property type="entry name" value="STAGE 0 SPORULATION PROTEIN A HOMOLOG"/>
    <property type="match status" value="1"/>
</dbReference>
<dbReference type="InterPro" id="IPR007492">
    <property type="entry name" value="LytTR_DNA-bd_dom"/>
</dbReference>
<dbReference type="InterPro" id="IPR011006">
    <property type="entry name" value="CheY-like_superfamily"/>
</dbReference>
<organism evidence="4 5">
    <name type="scientific">Flavihumibacter petaseus NBRC 106054</name>
    <dbReference type="NCBI Taxonomy" id="1220578"/>
    <lineage>
        <taxon>Bacteria</taxon>
        <taxon>Pseudomonadati</taxon>
        <taxon>Bacteroidota</taxon>
        <taxon>Chitinophagia</taxon>
        <taxon>Chitinophagales</taxon>
        <taxon>Chitinophagaceae</taxon>
        <taxon>Flavihumibacter</taxon>
    </lineage>
</organism>
<accession>A0A0E9MY77</accession>
<dbReference type="STRING" id="1220578.FPE01S_01_15590"/>
<dbReference type="AlphaFoldDB" id="A0A0E9MY77"/>
<evidence type="ECO:0000313" key="4">
    <source>
        <dbReference type="EMBL" id="GAO42544.1"/>
    </source>
</evidence>
<reference evidence="4 5" key="1">
    <citation type="submission" date="2015-04" db="EMBL/GenBank/DDBJ databases">
        <title>Whole genome shotgun sequence of Flavihumibacter petaseus NBRC 106054.</title>
        <authorList>
            <person name="Miyazawa S."/>
            <person name="Hosoyama A."/>
            <person name="Hashimoto M."/>
            <person name="Noguchi M."/>
            <person name="Tsuchikane K."/>
            <person name="Ohji S."/>
            <person name="Yamazoe A."/>
            <person name="Ichikawa N."/>
            <person name="Kimura A."/>
            <person name="Fujita N."/>
        </authorList>
    </citation>
    <scope>NUCLEOTIDE SEQUENCE [LARGE SCALE GENOMIC DNA]</scope>
    <source>
        <strain evidence="4 5">NBRC 106054</strain>
    </source>
</reference>
<feature type="domain" description="HTH LytTR-type" evidence="3">
    <location>
        <begin position="148"/>
        <end position="255"/>
    </location>
</feature>
<feature type="modified residue" description="4-aspartylphosphate" evidence="1">
    <location>
        <position position="55"/>
    </location>
</feature>
<proteinExistence type="predicted"/>
<dbReference type="Gene3D" id="3.40.50.2300">
    <property type="match status" value="1"/>
</dbReference>
<keyword evidence="1" id="KW-0597">Phosphoprotein</keyword>
<dbReference type="FunFam" id="3.40.50.2300:FF:000361">
    <property type="entry name" value="Two-component system response regulator"/>
    <property type="match status" value="1"/>
</dbReference>
<dbReference type="SMART" id="SM00448">
    <property type="entry name" value="REC"/>
    <property type="match status" value="1"/>
</dbReference>
<evidence type="ECO:0000259" key="3">
    <source>
        <dbReference type="PROSITE" id="PS50930"/>
    </source>
</evidence>
<dbReference type="InterPro" id="IPR046947">
    <property type="entry name" value="LytR-like"/>
</dbReference>
<dbReference type="GO" id="GO:0003677">
    <property type="term" value="F:DNA binding"/>
    <property type="evidence" value="ECO:0007669"/>
    <property type="project" value="InterPro"/>
</dbReference>
<dbReference type="Gene3D" id="2.40.50.1020">
    <property type="entry name" value="LytTr DNA-binding domain"/>
    <property type="match status" value="1"/>
</dbReference>